<dbReference type="Gene3D" id="1.10.10.2830">
    <property type="match status" value="1"/>
</dbReference>
<dbReference type="InterPro" id="IPR050336">
    <property type="entry name" value="Chromosome_partition/occlusion"/>
</dbReference>
<reference evidence="2" key="2">
    <citation type="journal article" date="2014" name="ISME J.">
        <title>Microbial stratification in low pH oxic and suboxic macroscopic growths along an acid mine drainage.</title>
        <authorList>
            <person name="Mendez-Garcia C."/>
            <person name="Mesa V."/>
            <person name="Sprenger R.R."/>
            <person name="Richter M."/>
            <person name="Diez M.S."/>
            <person name="Solano J."/>
            <person name="Bargiela R."/>
            <person name="Golyshina O.V."/>
            <person name="Manteca A."/>
            <person name="Ramos J.L."/>
            <person name="Gallego J.R."/>
            <person name="Llorente I."/>
            <person name="Martins Dos Santos V.A."/>
            <person name="Jensen O.N."/>
            <person name="Pelaez A.I."/>
            <person name="Sanchez J."/>
            <person name="Ferrer M."/>
        </authorList>
    </citation>
    <scope>NUCLEOTIDE SEQUENCE</scope>
</reference>
<proteinExistence type="predicted"/>
<evidence type="ECO:0000259" key="1">
    <source>
        <dbReference type="Pfam" id="PF17762"/>
    </source>
</evidence>
<dbReference type="PANTHER" id="PTHR33375">
    <property type="entry name" value="CHROMOSOME-PARTITIONING PROTEIN PARB-RELATED"/>
    <property type="match status" value="1"/>
</dbReference>
<feature type="non-terminal residue" evidence="2">
    <location>
        <position position="1"/>
    </location>
</feature>
<sequence length="97" mass="10726">KKLGWTEIRAVVRSDTNDTDSTELSLIENVHRAEMHPLDKARALNALLATYEKDPTKVAKETGISIPTVKKYLALMTLPPEIQERLSTAEGPAKIDA</sequence>
<organism evidence="2">
    <name type="scientific">mine drainage metagenome</name>
    <dbReference type="NCBI Taxonomy" id="410659"/>
    <lineage>
        <taxon>unclassified sequences</taxon>
        <taxon>metagenomes</taxon>
        <taxon>ecological metagenomes</taxon>
    </lineage>
</organism>
<feature type="domain" description="ParB/Spo0J HTH" evidence="1">
    <location>
        <begin position="34"/>
        <end position="88"/>
    </location>
</feature>
<comment type="caution">
    <text evidence="2">The sequence shown here is derived from an EMBL/GenBank/DDBJ whole genome shotgun (WGS) entry which is preliminary data.</text>
</comment>
<dbReference type="GO" id="GO:0005694">
    <property type="term" value="C:chromosome"/>
    <property type="evidence" value="ECO:0007669"/>
    <property type="project" value="TreeGrafter"/>
</dbReference>
<reference evidence="2" key="1">
    <citation type="submission" date="2013-08" db="EMBL/GenBank/DDBJ databases">
        <authorList>
            <person name="Mendez C."/>
            <person name="Richter M."/>
            <person name="Ferrer M."/>
            <person name="Sanchez J."/>
        </authorList>
    </citation>
    <scope>NUCLEOTIDE SEQUENCE</scope>
</reference>
<accession>T1B7T3</accession>
<feature type="non-terminal residue" evidence="2">
    <location>
        <position position="97"/>
    </location>
</feature>
<evidence type="ECO:0000313" key="2">
    <source>
        <dbReference type="EMBL" id="EQD50265.1"/>
    </source>
</evidence>
<dbReference type="GO" id="GO:0007059">
    <property type="term" value="P:chromosome segregation"/>
    <property type="evidence" value="ECO:0007669"/>
    <property type="project" value="TreeGrafter"/>
</dbReference>
<protein>
    <submittedName>
        <fullName evidence="2">ParB-like partition protein</fullName>
    </submittedName>
</protein>
<dbReference type="InterPro" id="IPR041468">
    <property type="entry name" value="HTH_ParB/Spo0J"/>
</dbReference>
<dbReference type="SUPFAM" id="SSF109709">
    <property type="entry name" value="KorB DNA-binding domain-like"/>
    <property type="match status" value="1"/>
</dbReference>
<dbReference type="Pfam" id="PF17762">
    <property type="entry name" value="HTH_ParB"/>
    <property type="match status" value="1"/>
</dbReference>
<dbReference type="InterPro" id="IPR004437">
    <property type="entry name" value="ParB/RepB/Spo0J"/>
</dbReference>
<name>T1B7T3_9ZZZZ</name>
<dbReference type="PANTHER" id="PTHR33375:SF1">
    <property type="entry name" value="CHROMOSOME-PARTITIONING PROTEIN PARB-RELATED"/>
    <property type="match status" value="1"/>
</dbReference>
<gene>
    <name evidence="2" type="ORF">B1B_11298</name>
</gene>
<dbReference type="NCBIfam" id="TIGR00180">
    <property type="entry name" value="parB_part"/>
    <property type="match status" value="1"/>
</dbReference>
<dbReference type="AlphaFoldDB" id="T1B7T3"/>
<dbReference type="EMBL" id="AUZY01007325">
    <property type="protein sequence ID" value="EQD50265.1"/>
    <property type="molecule type" value="Genomic_DNA"/>
</dbReference>
<dbReference type="GO" id="GO:0003677">
    <property type="term" value="F:DNA binding"/>
    <property type="evidence" value="ECO:0007669"/>
    <property type="project" value="InterPro"/>
</dbReference>